<comment type="similarity">
    <text evidence="5">Belongs to the TRAFAC class translation factor GTPase superfamily. Bms1-like GTPase family. TSR1 subfamily.</text>
</comment>
<comment type="function">
    <text evidence="4">Required during maturation of the 40S ribosomal subunit in the nucleolus.</text>
</comment>
<dbReference type="InterPro" id="IPR007034">
    <property type="entry name" value="BMS1_TSR1_C"/>
</dbReference>
<evidence type="ECO:0000256" key="1">
    <source>
        <dbReference type="ARBA" id="ARBA00004604"/>
    </source>
</evidence>
<protein>
    <recommendedName>
        <fullName evidence="6">Pre-rRNA-processing protein TSR1 homolog</fullName>
    </recommendedName>
</protein>
<feature type="compositionally biased region" description="Acidic residues" evidence="7">
    <location>
        <begin position="382"/>
        <end position="393"/>
    </location>
</feature>
<evidence type="ECO:0000256" key="4">
    <source>
        <dbReference type="ARBA" id="ARBA00037087"/>
    </source>
</evidence>
<feature type="region of interest" description="Disordered" evidence="7">
    <location>
        <begin position="333"/>
        <end position="352"/>
    </location>
</feature>
<dbReference type="EMBL" id="JABFTP020000144">
    <property type="protein sequence ID" value="KAL3283543.1"/>
    <property type="molecule type" value="Genomic_DNA"/>
</dbReference>
<evidence type="ECO:0000256" key="6">
    <source>
        <dbReference type="ARBA" id="ARBA00040070"/>
    </source>
</evidence>
<evidence type="ECO:0000256" key="5">
    <source>
        <dbReference type="ARBA" id="ARBA00038288"/>
    </source>
</evidence>
<dbReference type="InterPro" id="IPR039761">
    <property type="entry name" value="Bms1/Tsr1"/>
</dbReference>
<comment type="caution">
    <text evidence="9">The sequence shown here is derived from an EMBL/GenBank/DDBJ whole genome shotgun (WGS) entry which is preliminary data.</text>
</comment>
<reference evidence="9 10" key="1">
    <citation type="journal article" date="2021" name="BMC Biol.">
        <title>Horizontally acquired antibacterial genes associated with adaptive radiation of ladybird beetles.</title>
        <authorList>
            <person name="Li H.S."/>
            <person name="Tang X.F."/>
            <person name="Huang Y.H."/>
            <person name="Xu Z.Y."/>
            <person name="Chen M.L."/>
            <person name="Du X.Y."/>
            <person name="Qiu B.Y."/>
            <person name="Chen P.T."/>
            <person name="Zhang W."/>
            <person name="Slipinski A."/>
            <person name="Escalona H.E."/>
            <person name="Waterhouse R.M."/>
            <person name="Zwick A."/>
            <person name="Pang H."/>
        </authorList>
    </citation>
    <scope>NUCLEOTIDE SEQUENCE [LARGE SCALE GENOMIC DNA]</scope>
    <source>
        <strain evidence="9">SYSU2018</strain>
    </source>
</reference>
<keyword evidence="10" id="KW-1185">Reference proteome</keyword>
<evidence type="ECO:0000313" key="9">
    <source>
        <dbReference type="EMBL" id="KAL3283543.1"/>
    </source>
</evidence>
<name>A0ABD2NXT3_9CUCU</name>
<feature type="region of interest" description="Disordered" evidence="7">
    <location>
        <begin position="366"/>
        <end position="420"/>
    </location>
</feature>
<dbReference type="GO" id="GO:0042254">
    <property type="term" value="P:ribosome biogenesis"/>
    <property type="evidence" value="ECO:0007669"/>
    <property type="project" value="UniProtKB-KW"/>
</dbReference>
<dbReference type="SMART" id="SM01362">
    <property type="entry name" value="DUF663"/>
    <property type="match status" value="1"/>
</dbReference>
<comment type="subcellular location">
    <subcellularLocation>
        <location evidence="1">Nucleus</location>
        <location evidence="1">Nucleolus</location>
    </subcellularLocation>
</comment>
<dbReference type="Pfam" id="PF04950">
    <property type="entry name" value="RIBIOP_C"/>
    <property type="match status" value="1"/>
</dbReference>
<dbReference type="PANTHER" id="PTHR12858:SF1">
    <property type="entry name" value="PRE-RRNA-PROCESSING PROTEIN TSR1 HOMOLOG"/>
    <property type="match status" value="1"/>
</dbReference>
<evidence type="ECO:0000259" key="8">
    <source>
        <dbReference type="PROSITE" id="PS51714"/>
    </source>
</evidence>
<evidence type="ECO:0000256" key="7">
    <source>
        <dbReference type="SAM" id="MobiDB-lite"/>
    </source>
</evidence>
<feature type="domain" description="Bms1-type G" evidence="8">
    <location>
        <begin position="86"/>
        <end position="247"/>
    </location>
</feature>
<keyword evidence="3" id="KW-0539">Nucleus</keyword>
<dbReference type="Proteomes" id="UP001516400">
    <property type="component" value="Unassembled WGS sequence"/>
</dbReference>
<proteinExistence type="inferred from homology"/>
<dbReference type="PROSITE" id="PS51714">
    <property type="entry name" value="G_BMS1"/>
    <property type="match status" value="1"/>
</dbReference>
<feature type="compositionally biased region" description="Basic residues" evidence="7">
    <location>
        <begin position="18"/>
        <end position="29"/>
    </location>
</feature>
<dbReference type="PANTHER" id="PTHR12858">
    <property type="entry name" value="RIBOSOME BIOGENESIS PROTEIN"/>
    <property type="match status" value="1"/>
</dbReference>
<dbReference type="GO" id="GO:0005730">
    <property type="term" value="C:nucleolus"/>
    <property type="evidence" value="ECO:0007669"/>
    <property type="project" value="UniProtKB-SubCell"/>
</dbReference>
<keyword evidence="2" id="KW-0690">Ribosome biogenesis</keyword>
<dbReference type="Pfam" id="PF01749">
    <property type="entry name" value="IBB"/>
    <property type="match status" value="1"/>
</dbReference>
<organism evidence="9 10">
    <name type="scientific">Cryptolaemus montrouzieri</name>
    <dbReference type="NCBI Taxonomy" id="559131"/>
    <lineage>
        <taxon>Eukaryota</taxon>
        <taxon>Metazoa</taxon>
        <taxon>Ecdysozoa</taxon>
        <taxon>Arthropoda</taxon>
        <taxon>Hexapoda</taxon>
        <taxon>Insecta</taxon>
        <taxon>Pterygota</taxon>
        <taxon>Neoptera</taxon>
        <taxon>Endopterygota</taxon>
        <taxon>Coleoptera</taxon>
        <taxon>Polyphaga</taxon>
        <taxon>Cucujiformia</taxon>
        <taxon>Coccinelloidea</taxon>
        <taxon>Coccinellidae</taxon>
        <taxon>Scymninae</taxon>
        <taxon>Scymnini</taxon>
        <taxon>Cryptolaemus</taxon>
    </lineage>
</organism>
<gene>
    <name evidence="9" type="ORF">HHI36_006682</name>
</gene>
<feature type="compositionally biased region" description="Basic and acidic residues" evidence="7">
    <location>
        <begin position="1"/>
        <end position="10"/>
    </location>
</feature>
<evidence type="ECO:0000256" key="3">
    <source>
        <dbReference type="ARBA" id="ARBA00023242"/>
    </source>
</evidence>
<evidence type="ECO:0000256" key="2">
    <source>
        <dbReference type="ARBA" id="ARBA00022517"/>
    </source>
</evidence>
<sequence>MGIDKQEAHRPGAFKQTNKVHKHGRHRSKGSISQITKGKISMKTISKRAKKELGKDQRRHQAVQIRKNKREEVLNKKRQIGGLDIAPFLVCILPLNQEHDPNTVLNLFSQCDPEAVVNKSPQGTTHVFIPRFKQRFAFICPPRDNDLAILDALKICDTVLFLTSAVFGEFINDWGENILVTALAQGLPTPILAMTDLESVALKKRHECKQEVQKSLSKWFPEEKIFTLDKEVDGINLLRKIGNQKRKPVHYRDKRPHLYAEHVEYVQDSGGLGTLKVTGYLRGAPLSVNGLIHLPGLGDYQMLQIDAPFDPYSIDKNKNNSTDKLSIRILEKCDPNKQEPLDSENIPDPMDAEQTWPTAEEIRLAEEEQKTKKVKKSPKVESDDESGDEDDYMEAMSEEHSDNSDEEDEEFETMTQSEVAVNDEKYDLEMDIEAEKKGLENLKQAKSDQMFPDEVDTPLDQAARVRYQKYRGLESFRTSPWDPKENLPSDYSRIFQFENFDRTKRRVLKEYDDVDGALPGWYITVHVKDVSELAWSSFEKTGSPVVLIGMFQHEHKMSVVNTVLKRTSNYNLPIKSKSRLIFQCGYRRFIVCPVFSQHTNGTKHKFERFFQPNSTSVATFFAPIQFPPAPVLCYKEINNKLILVATGNLLSCNPDRIVLKRIVLSGHPFKIHKKSAVIRFMFFSREDIVYFKPCKLRTKMGRIGHIKEPLGTHGHMKCIFDGQLKSQDTVLLNLYKRVYPKWTFENLEVTLSETSSGNMDI</sequence>
<dbReference type="InterPro" id="IPR030387">
    <property type="entry name" value="G_Bms1/Tsr1_dom"/>
</dbReference>
<dbReference type="AlphaFoldDB" id="A0ABD2NXT3"/>
<dbReference type="InterPro" id="IPR012948">
    <property type="entry name" value="AARP2CN"/>
</dbReference>
<dbReference type="Pfam" id="PF08142">
    <property type="entry name" value="AARP2CN"/>
    <property type="match status" value="1"/>
</dbReference>
<dbReference type="SMART" id="SM00785">
    <property type="entry name" value="AARP2CN"/>
    <property type="match status" value="1"/>
</dbReference>
<dbReference type="Pfam" id="PF22298">
    <property type="entry name" value="Tsr1_G-like"/>
    <property type="match status" value="1"/>
</dbReference>
<dbReference type="InterPro" id="IPR002652">
    <property type="entry name" value="Importin-a_IBB"/>
</dbReference>
<accession>A0ABD2NXT3</accession>
<feature type="region of interest" description="Disordered" evidence="7">
    <location>
        <begin position="1"/>
        <end position="70"/>
    </location>
</feature>
<evidence type="ECO:0000313" key="10">
    <source>
        <dbReference type="Proteomes" id="UP001516400"/>
    </source>
</evidence>